<keyword evidence="3" id="KW-1185">Reference proteome</keyword>
<evidence type="ECO:0000256" key="1">
    <source>
        <dbReference type="SAM" id="SignalP"/>
    </source>
</evidence>
<accession>A0A9P9AQW4</accession>
<dbReference type="EMBL" id="JAGPYM010000015">
    <property type="protein sequence ID" value="KAH6886874.1"/>
    <property type="molecule type" value="Genomic_DNA"/>
</dbReference>
<protein>
    <submittedName>
        <fullName evidence="2">Uncharacterized protein</fullName>
    </submittedName>
</protein>
<comment type="caution">
    <text evidence="2">The sequence shown here is derived from an EMBL/GenBank/DDBJ whole genome shotgun (WGS) entry which is preliminary data.</text>
</comment>
<dbReference type="Proteomes" id="UP000777438">
    <property type="component" value="Unassembled WGS sequence"/>
</dbReference>
<sequence length="233" mass="25777">MKRFISLLQHSLLVFGSLSQNIQSTIWPKEPLLRNTALPDLTIPGQCEELSRHLCQQTTSFVELVADWFDSAMLLPETLADLENSRRNVASSSRLLINTCLGTVARCSDWQDGSSNLENCLVKMSIPSIESLPVESNQRLAHLNAVGQECRGWGQTLAGACYSDPNNPDSRCHLRVFGIAVSNAIRFRHSNPPEKSTARDRHVCTAAKSDHQIPQPGLLRMLSRSTSTISTPI</sequence>
<name>A0A9P9AQW4_9HYPO</name>
<dbReference type="AlphaFoldDB" id="A0A9P9AQW4"/>
<evidence type="ECO:0000313" key="3">
    <source>
        <dbReference type="Proteomes" id="UP000777438"/>
    </source>
</evidence>
<reference evidence="2 3" key="1">
    <citation type="journal article" date="2021" name="Nat. Commun.">
        <title>Genetic determinants of endophytism in the Arabidopsis root mycobiome.</title>
        <authorList>
            <person name="Mesny F."/>
            <person name="Miyauchi S."/>
            <person name="Thiergart T."/>
            <person name="Pickel B."/>
            <person name="Atanasova L."/>
            <person name="Karlsson M."/>
            <person name="Huettel B."/>
            <person name="Barry K.W."/>
            <person name="Haridas S."/>
            <person name="Chen C."/>
            <person name="Bauer D."/>
            <person name="Andreopoulos W."/>
            <person name="Pangilinan J."/>
            <person name="LaButti K."/>
            <person name="Riley R."/>
            <person name="Lipzen A."/>
            <person name="Clum A."/>
            <person name="Drula E."/>
            <person name="Henrissat B."/>
            <person name="Kohler A."/>
            <person name="Grigoriev I.V."/>
            <person name="Martin F.M."/>
            <person name="Hacquard S."/>
        </authorList>
    </citation>
    <scope>NUCLEOTIDE SEQUENCE [LARGE SCALE GENOMIC DNA]</scope>
    <source>
        <strain evidence="2 3">MPI-CAGE-CH-0241</strain>
    </source>
</reference>
<organism evidence="2 3">
    <name type="scientific">Thelonectria olida</name>
    <dbReference type="NCBI Taxonomy" id="1576542"/>
    <lineage>
        <taxon>Eukaryota</taxon>
        <taxon>Fungi</taxon>
        <taxon>Dikarya</taxon>
        <taxon>Ascomycota</taxon>
        <taxon>Pezizomycotina</taxon>
        <taxon>Sordariomycetes</taxon>
        <taxon>Hypocreomycetidae</taxon>
        <taxon>Hypocreales</taxon>
        <taxon>Nectriaceae</taxon>
        <taxon>Thelonectria</taxon>
    </lineage>
</organism>
<feature type="signal peptide" evidence="1">
    <location>
        <begin position="1"/>
        <end position="19"/>
    </location>
</feature>
<feature type="chain" id="PRO_5040258981" evidence="1">
    <location>
        <begin position="20"/>
        <end position="233"/>
    </location>
</feature>
<evidence type="ECO:0000313" key="2">
    <source>
        <dbReference type="EMBL" id="KAH6886874.1"/>
    </source>
</evidence>
<keyword evidence="1" id="KW-0732">Signal</keyword>
<proteinExistence type="predicted"/>
<gene>
    <name evidence="2" type="ORF">B0T10DRAFT_461340</name>
</gene>